<dbReference type="Pfam" id="PF20722">
    <property type="entry name" value="DUF6830"/>
    <property type="match status" value="1"/>
</dbReference>
<dbReference type="RefSeq" id="XP_041231062.1">
    <property type="nucleotide sequence ID" value="XM_041364061.1"/>
</dbReference>
<dbReference type="InterPro" id="IPR049233">
    <property type="entry name" value="DUF6830"/>
</dbReference>
<organism evidence="2 3">
    <name type="scientific">Suillus fuscotomentosus</name>
    <dbReference type="NCBI Taxonomy" id="1912939"/>
    <lineage>
        <taxon>Eukaryota</taxon>
        <taxon>Fungi</taxon>
        <taxon>Dikarya</taxon>
        <taxon>Basidiomycota</taxon>
        <taxon>Agaricomycotina</taxon>
        <taxon>Agaricomycetes</taxon>
        <taxon>Agaricomycetidae</taxon>
        <taxon>Boletales</taxon>
        <taxon>Suillineae</taxon>
        <taxon>Suillaceae</taxon>
        <taxon>Suillus</taxon>
    </lineage>
</organism>
<dbReference type="GeneID" id="64658359"/>
<proteinExistence type="predicted"/>
<sequence length="807" mass="91449">MSDSADPKDVRGDIGDANLELENADAMSTRVEVEVSQSDKGGGVIRVLGKDRVFGQYHPSSGYIFGKAPNTLEAMENDQYAYRRRHAPFYPFQDQAEFDLAKFLCECLTQSDMERFLKLEWVRRAGPSFSSKDQLLAWVASLPTGPKWCSTTLEMTGYPTIQPINLIWRDGLEVVQDLFANPIFANHMTYDPHDQLPEGATIVPMIIASDKTPVTRHTGGLEMHPIFVTIANIQSDVRMRATCHAWQCVAYMPIPKFVDVHPDYQTILSQRLFHKCMDIVFADAKVAAMVGKFMPDPAGHLRHCFTPLVAYTVDLPEQQAIACVSKVASPITLATSQSFGDTYRHPPHTKEHTLTAIYNICQWIDPWRLREFQEEAKAHSLSGIHQPFWRNWRHSDPSRFLVGEILHTCHKFFFDHPFKWCKESVGKDELDLRFRSHHKRVGTRHFSSGVCQMKQMTGREHRDLQCTLVPSITGVVPPRTKGTLNNFIIPKLELLQSFASFTKDTGALIQWTADVTERLLITHCKLPFERTSCQSRTFTEQIVDILNCEESMRRFQLYLFLRMHDSPLVNAIVTEEQEVTETDPALAWIARVAPNDPNQRCFVGPRPCVTTAAFHVTVTPDQAKMSLNEIQQLYALPDFGRALSDYITKASGSQFTTAWRNDRGRLKTWNNQVVQAAPPSEQFPLGNCDAVITQSIHGDQTVFQPIAPRHVTLPHYLADVPLLYVQYYEIVGDPGSQPAIRPTGQRIRLGAVIPLTDVTHAVELIPMYGQGADRTVGAATSMEVYERFYLNNFSDKEVYHSLRSDLH</sequence>
<dbReference type="InterPro" id="IPR041078">
    <property type="entry name" value="Plavaka"/>
</dbReference>
<evidence type="ECO:0000259" key="1">
    <source>
        <dbReference type="Pfam" id="PF20722"/>
    </source>
</evidence>
<reference evidence="2" key="1">
    <citation type="journal article" date="2020" name="New Phytol.">
        <title>Comparative genomics reveals dynamic genome evolution in host specialist ectomycorrhizal fungi.</title>
        <authorList>
            <person name="Lofgren L.A."/>
            <person name="Nguyen N.H."/>
            <person name="Vilgalys R."/>
            <person name="Ruytinx J."/>
            <person name="Liao H.L."/>
            <person name="Branco S."/>
            <person name="Kuo A."/>
            <person name="LaButti K."/>
            <person name="Lipzen A."/>
            <person name="Andreopoulos W."/>
            <person name="Pangilinan J."/>
            <person name="Riley R."/>
            <person name="Hundley H."/>
            <person name="Na H."/>
            <person name="Barry K."/>
            <person name="Grigoriev I.V."/>
            <person name="Stajich J.E."/>
            <person name="Kennedy P.G."/>
        </authorList>
    </citation>
    <scope>NUCLEOTIDE SEQUENCE</scope>
    <source>
        <strain evidence="2">FC203</strain>
    </source>
</reference>
<protein>
    <recommendedName>
        <fullName evidence="1">DUF6830 domain-containing protein</fullName>
    </recommendedName>
</protein>
<dbReference type="Proteomes" id="UP001195769">
    <property type="component" value="Unassembled WGS sequence"/>
</dbReference>
<evidence type="ECO:0000313" key="3">
    <source>
        <dbReference type="Proteomes" id="UP001195769"/>
    </source>
</evidence>
<accession>A0AAD4HQW5</accession>
<gene>
    <name evidence="2" type="ORF">F5891DRAFT_1126217</name>
</gene>
<feature type="domain" description="DUF6830" evidence="1">
    <location>
        <begin position="609"/>
        <end position="653"/>
    </location>
</feature>
<dbReference type="AlphaFoldDB" id="A0AAD4HQW5"/>
<dbReference type="EMBL" id="JABBWK010000007">
    <property type="protein sequence ID" value="KAG1905487.1"/>
    <property type="molecule type" value="Genomic_DNA"/>
</dbReference>
<evidence type="ECO:0000313" key="2">
    <source>
        <dbReference type="EMBL" id="KAG1905487.1"/>
    </source>
</evidence>
<name>A0AAD4HQW5_9AGAM</name>
<keyword evidence="3" id="KW-1185">Reference proteome</keyword>
<dbReference type="Pfam" id="PF18759">
    <property type="entry name" value="Plavaka"/>
    <property type="match status" value="2"/>
</dbReference>
<comment type="caution">
    <text evidence="2">The sequence shown here is derived from an EMBL/GenBank/DDBJ whole genome shotgun (WGS) entry which is preliminary data.</text>
</comment>